<comment type="function">
    <text evidence="1 13">This protein is a component of the acetyl coenzyme A carboxylase complex; first, biotin carboxylase catalyzes the carboxylation of the carrier protein and then the transcarboxylase transfers the carboxyl group to form malonyl-CoA.</text>
</comment>
<dbReference type="GO" id="GO:0046872">
    <property type="term" value="F:metal ion binding"/>
    <property type="evidence" value="ECO:0007669"/>
    <property type="project" value="UniProtKB-KW"/>
</dbReference>
<dbReference type="Pfam" id="PF02785">
    <property type="entry name" value="Biotin_carb_C"/>
    <property type="match status" value="1"/>
</dbReference>
<evidence type="ECO:0000256" key="11">
    <source>
        <dbReference type="ARBA" id="ARBA00048600"/>
    </source>
</evidence>
<dbReference type="FunFam" id="3.40.50.20:FF:000010">
    <property type="entry name" value="Propionyl-CoA carboxylase subunit alpha"/>
    <property type="match status" value="1"/>
</dbReference>
<dbReference type="InterPro" id="IPR051602">
    <property type="entry name" value="ACC_Biotin_Carboxylase"/>
</dbReference>
<keyword evidence="17" id="KW-1185">Reference proteome</keyword>
<comment type="subunit">
    <text evidence="3 13">Acetyl-CoA carboxylase is a heterohexamer of biotin carboxyl carrier protein, biotin carboxylase and the two subunits of carboxyl transferase in a 2:2 complex.</text>
</comment>
<keyword evidence="9" id="KW-0460">Magnesium</keyword>
<proteinExistence type="predicted"/>
<evidence type="ECO:0000259" key="14">
    <source>
        <dbReference type="PROSITE" id="PS50975"/>
    </source>
</evidence>
<keyword evidence="13" id="KW-0444">Lipid biosynthesis</keyword>
<dbReference type="InterPro" id="IPR004549">
    <property type="entry name" value="Acetyl_CoA_COase_biotin_COase"/>
</dbReference>
<dbReference type="PANTHER" id="PTHR48095">
    <property type="entry name" value="PYRUVATE CARBOXYLASE SUBUNIT A"/>
    <property type="match status" value="1"/>
</dbReference>
<dbReference type="Gene3D" id="3.30.470.20">
    <property type="entry name" value="ATP-grasp fold, B domain"/>
    <property type="match status" value="1"/>
</dbReference>
<feature type="domain" description="Biotin carboxylation" evidence="15">
    <location>
        <begin position="1"/>
        <end position="447"/>
    </location>
</feature>
<keyword evidence="13" id="KW-0275">Fatty acid biosynthesis</keyword>
<dbReference type="EC" id="6.3.4.14" evidence="4 13"/>
<dbReference type="InterPro" id="IPR016185">
    <property type="entry name" value="PreATP-grasp_dom_sf"/>
</dbReference>
<dbReference type="InterPro" id="IPR011761">
    <property type="entry name" value="ATP-grasp"/>
</dbReference>
<dbReference type="PROSITE" id="PS00866">
    <property type="entry name" value="CPSASE_1"/>
    <property type="match status" value="1"/>
</dbReference>
<keyword evidence="6" id="KW-0479">Metal-binding</keyword>
<dbReference type="PROSITE" id="PS00867">
    <property type="entry name" value="CPSASE_2"/>
    <property type="match status" value="1"/>
</dbReference>
<dbReference type="EMBL" id="JABBCP010000002">
    <property type="protein sequence ID" value="NMF55552.1"/>
    <property type="molecule type" value="Genomic_DNA"/>
</dbReference>
<reference evidence="16 17" key="1">
    <citation type="submission" date="2020-04" db="EMBL/GenBank/DDBJ databases">
        <title>Collinsella sp. KGMB02528 nov., an anaerobic actinobacterium isolated from human feces.</title>
        <authorList>
            <person name="Han K.-I."/>
            <person name="Eom M.K."/>
            <person name="Kim J.-S."/>
            <person name="Lee K.C."/>
            <person name="Suh M.K."/>
            <person name="Park S.-H."/>
            <person name="Lee J.H."/>
            <person name="Kang S.W."/>
            <person name="Park J.-E."/>
            <person name="Oh B.S."/>
            <person name="Yu S.Y."/>
            <person name="Choi S.-H."/>
            <person name="Lee D.H."/>
            <person name="Yoon H."/>
            <person name="Kim B.-Y."/>
            <person name="Lee J.H."/>
            <person name="Lee J.-S."/>
        </authorList>
    </citation>
    <scope>NUCLEOTIDE SEQUENCE [LARGE SCALE GENOMIC DNA]</scope>
    <source>
        <strain evidence="16 17">KGMB02528</strain>
    </source>
</reference>
<evidence type="ECO:0000256" key="9">
    <source>
        <dbReference type="ARBA" id="ARBA00022842"/>
    </source>
</evidence>
<dbReference type="FunFam" id="3.30.1490.20:FF:000018">
    <property type="entry name" value="Biotin carboxylase"/>
    <property type="match status" value="1"/>
</dbReference>
<keyword evidence="13" id="KW-0276">Fatty acid metabolism</keyword>
<evidence type="ECO:0000256" key="2">
    <source>
        <dbReference type="ARBA" id="ARBA00004956"/>
    </source>
</evidence>
<dbReference type="InterPro" id="IPR011054">
    <property type="entry name" value="Rudment_hybrid_motif"/>
</dbReference>
<evidence type="ECO:0000256" key="1">
    <source>
        <dbReference type="ARBA" id="ARBA00003761"/>
    </source>
</evidence>
<evidence type="ECO:0000256" key="13">
    <source>
        <dbReference type="RuleBase" id="RU365063"/>
    </source>
</evidence>
<evidence type="ECO:0000313" key="17">
    <source>
        <dbReference type="Proteomes" id="UP000546970"/>
    </source>
</evidence>
<dbReference type="InterPro" id="IPR005482">
    <property type="entry name" value="Biotin_COase_C"/>
</dbReference>
<dbReference type="InterPro" id="IPR005479">
    <property type="entry name" value="CPAse_ATP-bd"/>
</dbReference>
<dbReference type="Pfam" id="PF00289">
    <property type="entry name" value="Biotin_carb_N"/>
    <property type="match status" value="1"/>
</dbReference>
<keyword evidence="8 12" id="KW-0067">ATP-binding</keyword>
<gene>
    <name evidence="16" type="primary">accC</name>
    <name evidence="16" type="ORF">HF320_04305</name>
</gene>
<dbReference type="SUPFAM" id="SSF51246">
    <property type="entry name" value="Rudiment single hybrid motif"/>
    <property type="match status" value="1"/>
</dbReference>
<evidence type="ECO:0000256" key="5">
    <source>
        <dbReference type="ARBA" id="ARBA00022598"/>
    </source>
</evidence>
<evidence type="ECO:0000256" key="12">
    <source>
        <dbReference type="PROSITE-ProRule" id="PRU00409"/>
    </source>
</evidence>
<feature type="domain" description="ATP-grasp" evidence="14">
    <location>
        <begin position="120"/>
        <end position="317"/>
    </location>
</feature>
<protein>
    <recommendedName>
        <fullName evidence="4 13">Biotin carboxylase</fullName>
        <ecNumber evidence="4 13">6.3.4.14</ecNumber>
    </recommendedName>
    <alternativeName>
        <fullName evidence="13">Acetyl-coenzyme A carboxylase biotin carboxylase subunit A</fullName>
    </alternativeName>
</protein>
<dbReference type="GO" id="GO:0004075">
    <property type="term" value="F:biotin carboxylase activity"/>
    <property type="evidence" value="ECO:0007669"/>
    <property type="project" value="UniProtKB-EC"/>
</dbReference>
<dbReference type="PROSITE" id="PS50979">
    <property type="entry name" value="BC"/>
    <property type="match status" value="1"/>
</dbReference>
<comment type="pathway">
    <text evidence="2 13">Lipid metabolism; malonyl-CoA biosynthesis; malonyl-CoA from acetyl-CoA: step 1/1.</text>
</comment>
<dbReference type="SMART" id="SM00878">
    <property type="entry name" value="Biotin_carb_C"/>
    <property type="match status" value="1"/>
</dbReference>
<dbReference type="InterPro" id="IPR011764">
    <property type="entry name" value="Biotin_carboxylation_dom"/>
</dbReference>
<dbReference type="SUPFAM" id="SSF52440">
    <property type="entry name" value="PreATP-grasp domain"/>
    <property type="match status" value="1"/>
</dbReference>
<keyword evidence="7 12" id="KW-0547">Nucleotide-binding</keyword>
<dbReference type="PANTHER" id="PTHR48095:SF2">
    <property type="entry name" value="BIOTIN CARBOXYLASE, CHLOROPLASTIC"/>
    <property type="match status" value="1"/>
</dbReference>
<dbReference type="NCBIfam" id="TIGR00514">
    <property type="entry name" value="accC"/>
    <property type="match status" value="1"/>
</dbReference>
<dbReference type="AlphaFoldDB" id="A0A7X9UBS6"/>
<evidence type="ECO:0000256" key="3">
    <source>
        <dbReference type="ARBA" id="ARBA00011750"/>
    </source>
</evidence>
<dbReference type="GO" id="GO:0005524">
    <property type="term" value="F:ATP binding"/>
    <property type="evidence" value="ECO:0007669"/>
    <property type="project" value="UniProtKB-UniRule"/>
</dbReference>
<dbReference type="UniPathway" id="UPA00655">
    <property type="reaction ID" value="UER00711"/>
</dbReference>
<accession>A0A7X9UBS6</accession>
<dbReference type="Pfam" id="PF02786">
    <property type="entry name" value="CPSase_L_D2"/>
    <property type="match status" value="1"/>
</dbReference>
<evidence type="ECO:0000259" key="15">
    <source>
        <dbReference type="PROSITE" id="PS50979"/>
    </source>
</evidence>
<evidence type="ECO:0000256" key="10">
    <source>
        <dbReference type="ARBA" id="ARBA00023267"/>
    </source>
</evidence>
<sequence>MFKKILIANRGEIALRIVRACKDLGVQSCIAYSEADANTTAVLEADERVCIGPAPSAKSYLDYARIIGAAVSRGCEAVHPGYGFLSENAEFARACADNDLVFIGPAPEVIDAMGEKSNAKQTMKAAGVPTVPGSDGPVESVEQARAFAEAVGYPVLIKASAGGGGKGMREVHDPADLQKEFDAARSEARVAFGNDEVYLEKLILRPRHVEIQVLADSFGHAAALCERDCSVQRRHQKLVEEAPSPALSDEQRAQMCKVAITAVREVGYVNAGTIEFLLDEDGSFYFMEMNTRIQVEHPVTEEITRTDLVCEQLRIASGEPMTVPDGGITVPSGHAFEFRINAEDPAHGFRPCPGTIKHLRLPGGPGVRVETHVYEGYTIPPTYDSLVAKIIVWGADRAQALARARRALDECEIEGIATTLPFHRDVVRNAQFASGIVYTDFIPEHMPEYFC</sequence>
<evidence type="ECO:0000313" key="16">
    <source>
        <dbReference type="EMBL" id="NMF55552.1"/>
    </source>
</evidence>
<evidence type="ECO:0000256" key="8">
    <source>
        <dbReference type="ARBA" id="ARBA00022840"/>
    </source>
</evidence>
<evidence type="ECO:0000256" key="4">
    <source>
        <dbReference type="ARBA" id="ARBA00013263"/>
    </source>
</evidence>
<dbReference type="Proteomes" id="UP000546970">
    <property type="component" value="Unassembled WGS sequence"/>
</dbReference>
<keyword evidence="13" id="KW-0443">Lipid metabolism</keyword>
<dbReference type="RefSeq" id="WP_169277206.1">
    <property type="nucleotide sequence ID" value="NZ_JABBCP010000002.1"/>
</dbReference>
<keyword evidence="5 13" id="KW-0436">Ligase</keyword>
<dbReference type="NCBIfam" id="NF006367">
    <property type="entry name" value="PRK08591.1"/>
    <property type="match status" value="1"/>
</dbReference>
<evidence type="ECO:0000256" key="6">
    <source>
        <dbReference type="ARBA" id="ARBA00022723"/>
    </source>
</evidence>
<dbReference type="GO" id="GO:0006633">
    <property type="term" value="P:fatty acid biosynthetic process"/>
    <property type="evidence" value="ECO:0007669"/>
    <property type="project" value="UniProtKB-KW"/>
</dbReference>
<dbReference type="GO" id="GO:2001295">
    <property type="term" value="P:malonyl-CoA biosynthetic process"/>
    <property type="evidence" value="ECO:0007669"/>
    <property type="project" value="UniProtKB-UniPathway"/>
</dbReference>
<dbReference type="SUPFAM" id="SSF56059">
    <property type="entry name" value="Glutathione synthetase ATP-binding domain-like"/>
    <property type="match status" value="1"/>
</dbReference>
<keyword evidence="10 13" id="KW-0092">Biotin</keyword>
<comment type="catalytic activity">
    <reaction evidence="11 13">
        <text>N(6)-biotinyl-L-lysyl-[protein] + hydrogencarbonate + ATP = N(6)-carboxybiotinyl-L-lysyl-[protein] + ADP + phosphate + H(+)</text>
        <dbReference type="Rhea" id="RHEA:13501"/>
        <dbReference type="Rhea" id="RHEA-COMP:10505"/>
        <dbReference type="Rhea" id="RHEA-COMP:10506"/>
        <dbReference type="ChEBI" id="CHEBI:15378"/>
        <dbReference type="ChEBI" id="CHEBI:17544"/>
        <dbReference type="ChEBI" id="CHEBI:30616"/>
        <dbReference type="ChEBI" id="CHEBI:43474"/>
        <dbReference type="ChEBI" id="CHEBI:83144"/>
        <dbReference type="ChEBI" id="CHEBI:83145"/>
        <dbReference type="ChEBI" id="CHEBI:456216"/>
        <dbReference type="EC" id="6.3.4.14"/>
    </reaction>
</comment>
<comment type="caution">
    <text evidence="16">The sequence shown here is derived from an EMBL/GenBank/DDBJ whole genome shotgun (WGS) entry which is preliminary data.</text>
</comment>
<evidence type="ECO:0000256" key="7">
    <source>
        <dbReference type="ARBA" id="ARBA00022741"/>
    </source>
</evidence>
<organism evidence="16 17">
    <name type="scientific">Collinsella acetigenes</name>
    <dbReference type="NCBI Taxonomy" id="2713419"/>
    <lineage>
        <taxon>Bacteria</taxon>
        <taxon>Bacillati</taxon>
        <taxon>Actinomycetota</taxon>
        <taxon>Coriobacteriia</taxon>
        <taxon>Coriobacteriales</taxon>
        <taxon>Coriobacteriaceae</taxon>
        <taxon>Collinsella</taxon>
    </lineage>
</organism>
<name>A0A7X9UBS6_9ACTN</name>
<dbReference type="PROSITE" id="PS50975">
    <property type="entry name" value="ATP_GRASP"/>
    <property type="match status" value="1"/>
</dbReference>
<dbReference type="InterPro" id="IPR005481">
    <property type="entry name" value="BC-like_N"/>
</dbReference>